<dbReference type="RefSeq" id="XP_010474416.1">
    <property type="nucleotide sequence ID" value="XM_010476114.1"/>
</dbReference>
<evidence type="ECO:0000313" key="11">
    <source>
        <dbReference type="Proteomes" id="UP000694864"/>
    </source>
</evidence>
<evidence type="ECO:0000256" key="1">
    <source>
        <dbReference type="ARBA" id="ARBA00004584"/>
    </source>
</evidence>
<dbReference type="GeneID" id="104753936"/>
<keyword evidence="4" id="KW-0132">Cell division</keyword>
<evidence type="ECO:0000259" key="10">
    <source>
        <dbReference type="Pfam" id="PF03800"/>
    </source>
</evidence>
<dbReference type="Gene3D" id="1.10.418.60">
    <property type="entry name" value="Ncd80 complex, Nuf2 subunit"/>
    <property type="match status" value="1"/>
</dbReference>
<reference evidence="11" key="1">
    <citation type="journal article" date="2014" name="Nat. Commun.">
        <title>The emerging biofuel crop Camelina sativa retains a highly undifferentiated hexaploid genome structure.</title>
        <authorList>
            <person name="Kagale S."/>
            <person name="Koh C."/>
            <person name="Nixon J."/>
            <person name="Bollina V."/>
            <person name="Clarke W.E."/>
            <person name="Tuteja R."/>
            <person name="Spillane C."/>
            <person name="Robinson S.J."/>
            <person name="Links M.G."/>
            <person name="Clarke C."/>
            <person name="Higgins E.E."/>
            <person name="Huebert T."/>
            <person name="Sharpe A.G."/>
            <person name="Parkin I.A."/>
        </authorList>
    </citation>
    <scope>NUCLEOTIDE SEQUENCE [LARGE SCALE GENOMIC DNA]</scope>
    <source>
        <strain evidence="11">cv. DH55</strain>
    </source>
</reference>
<dbReference type="PANTHER" id="PTHR48441">
    <property type="match status" value="1"/>
</dbReference>
<evidence type="ECO:0000256" key="8">
    <source>
        <dbReference type="ARBA" id="ARBA00023328"/>
    </source>
</evidence>
<name>A0ABM0WPX1_CAMSA</name>
<keyword evidence="7" id="KW-0131">Cell cycle</keyword>
<evidence type="ECO:0000256" key="4">
    <source>
        <dbReference type="ARBA" id="ARBA00022618"/>
    </source>
</evidence>
<keyword evidence="6 9" id="KW-0175">Coiled coil</keyword>
<dbReference type="InterPro" id="IPR005549">
    <property type="entry name" value="Kinetochore_Nuf2_N"/>
</dbReference>
<proteinExistence type="inferred from homology"/>
<gene>
    <name evidence="12" type="primary">LOC104753936</name>
</gene>
<dbReference type="InterPro" id="IPR038275">
    <property type="entry name" value="Nuf2_N_sf"/>
</dbReference>
<evidence type="ECO:0000256" key="3">
    <source>
        <dbReference type="ARBA" id="ARBA00022454"/>
    </source>
</evidence>
<evidence type="ECO:0000256" key="7">
    <source>
        <dbReference type="ARBA" id="ARBA00023306"/>
    </source>
</evidence>
<sequence length="292" mass="33799">MQQLENPDHHVTTMQYSDLYCRVKDMLDSVDCPLQMNYKDLIRPEPSRTEFFISSLMNFALHRDSKMNKIKEKAEELTLLDEERKQSEATIAQLNAEIGEFDEAAEWDSPFVQELEARIEECCYFILNVVTFDRIQENFKVIFATAVTNAKAVDKEFKALKSKLSEDGVAYKSHEAKVAERERIVERLNKSLKQLEKEKAVMFDDWTNQLNNLKVEVESRRRELEARQTDVESVVAVVDDNNAKIKQVRESGEAKVKRLAAKYEEIVKQFREYKVSFDAVLPSLPKGQGSSD</sequence>
<feature type="coiled-coil region" evidence="9">
    <location>
        <begin position="63"/>
        <end position="104"/>
    </location>
</feature>
<evidence type="ECO:0000256" key="6">
    <source>
        <dbReference type="ARBA" id="ARBA00023054"/>
    </source>
</evidence>
<protein>
    <submittedName>
        <fullName evidence="12">Uncharacterized protein LOC104753936</fullName>
    </submittedName>
</protein>
<comment type="subcellular location">
    <subcellularLocation>
        <location evidence="1">Chromosome</location>
        <location evidence="1">Centromere</location>
    </subcellularLocation>
</comment>
<organism evidence="11 12">
    <name type="scientific">Camelina sativa</name>
    <name type="common">False flax</name>
    <name type="synonym">Myagrum sativum</name>
    <dbReference type="NCBI Taxonomy" id="90675"/>
    <lineage>
        <taxon>Eukaryota</taxon>
        <taxon>Viridiplantae</taxon>
        <taxon>Streptophyta</taxon>
        <taxon>Embryophyta</taxon>
        <taxon>Tracheophyta</taxon>
        <taxon>Spermatophyta</taxon>
        <taxon>Magnoliopsida</taxon>
        <taxon>eudicotyledons</taxon>
        <taxon>Gunneridae</taxon>
        <taxon>Pentapetalae</taxon>
        <taxon>rosids</taxon>
        <taxon>malvids</taxon>
        <taxon>Brassicales</taxon>
        <taxon>Brassicaceae</taxon>
        <taxon>Camelineae</taxon>
        <taxon>Camelina</taxon>
    </lineage>
</organism>
<keyword evidence="3" id="KW-0158">Chromosome</keyword>
<evidence type="ECO:0000256" key="9">
    <source>
        <dbReference type="SAM" id="Coils"/>
    </source>
</evidence>
<feature type="domain" description="Kinetochore protein Nuf2 N-terminal" evidence="10">
    <location>
        <begin position="4"/>
        <end position="77"/>
    </location>
</feature>
<evidence type="ECO:0000313" key="12">
    <source>
        <dbReference type="RefSeq" id="XP_010474416.1"/>
    </source>
</evidence>
<reference evidence="12" key="2">
    <citation type="submission" date="2025-08" db="UniProtKB">
        <authorList>
            <consortium name="RefSeq"/>
        </authorList>
    </citation>
    <scope>IDENTIFICATION</scope>
    <source>
        <tissue evidence="12">Leaf</tissue>
    </source>
</reference>
<keyword evidence="5" id="KW-0498">Mitosis</keyword>
<evidence type="ECO:0000256" key="2">
    <source>
        <dbReference type="ARBA" id="ARBA00005498"/>
    </source>
</evidence>
<comment type="similarity">
    <text evidence="2">Belongs to the NUF2 family.</text>
</comment>
<evidence type="ECO:0000256" key="5">
    <source>
        <dbReference type="ARBA" id="ARBA00022776"/>
    </source>
</evidence>
<dbReference type="Proteomes" id="UP000694864">
    <property type="component" value="Chromosome 16"/>
</dbReference>
<dbReference type="Pfam" id="PF03800">
    <property type="entry name" value="Nuf2"/>
    <property type="match status" value="1"/>
</dbReference>
<keyword evidence="11" id="KW-1185">Reference proteome</keyword>
<accession>A0ABM0WPX1</accession>
<keyword evidence="8" id="KW-0137">Centromere</keyword>
<dbReference type="PANTHER" id="PTHR48441:SF1">
    <property type="entry name" value="NT-3"/>
    <property type="match status" value="1"/>
</dbReference>
<feature type="coiled-coil region" evidence="9">
    <location>
        <begin position="171"/>
        <end position="227"/>
    </location>
</feature>